<keyword evidence="3 9" id="KW-0863">Zinc-finger</keyword>
<name>A0ABQ8L5D2_LABRO</name>
<evidence type="ECO:0000256" key="9">
    <source>
        <dbReference type="PROSITE-ProRule" id="PRU00027"/>
    </source>
</evidence>
<dbReference type="Pfam" id="PF05699">
    <property type="entry name" value="Dimer_Tnp_hAT"/>
    <property type="match status" value="1"/>
</dbReference>
<feature type="domain" description="BED-type" evidence="11">
    <location>
        <begin position="35"/>
        <end position="85"/>
    </location>
</feature>
<dbReference type="PANTHER" id="PTHR46481">
    <property type="entry name" value="ZINC FINGER BED DOMAIN-CONTAINING PROTEIN 4"/>
    <property type="match status" value="1"/>
</dbReference>
<evidence type="ECO:0000256" key="10">
    <source>
        <dbReference type="SAM" id="MobiDB-lite"/>
    </source>
</evidence>
<evidence type="ECO:0000256" key="8">
    <source>
        <dbReference type="ARBA" id="ARBA00023242"/>
    </source>
</evidence>
<proteinExistence type="predicted"/>
<evidence type="ECO:0000256" key="2">
    <source>
        <dbReference type="ARBA" id="ARBA00022723"/>
    </source>
</evidence>
<accession>A0ABQ8L5D2</accession>
<keyword evidence="13" id="KW-1185">Reference proteome</keyword>
<dbReference type="Proteomes" id="UP000830375">
    <property type="component" value="Unassembled WGS sequence"/>
</dbReference>
<evidence type="ECO:0000256" key="5">
    <source>
        <dbReference type="ARBA" id="ARBA00023015"/>
    </source>
</evidence>
<feature type="compositionally biased region" description="Low complexity" evidence="10">
    <location>
        <begin position="337"/>
        <end position="355"/>
    </location>
</feature>
<evidence type="ECO:0000256" key="6">
    <source>
        <dbReference type="ARBA" id="ARBA00023125"/>
    </source>
</evidence>
<dbReference type="SUPFAM" id="SSF53098">
    <property type="entry name" value="Ribonuclease H-like"/>
    <property type="match status" value="1"/>
</dbReference>
<keyword evidence="4" id="KW-0862">Zinc</keyword>
<dbReference type="PANTHER" id="PTHR46481:SF10">
    <property type="entry name" value="ZINC FINGER BED DOMAIN-CONTAINING PROTEIN 39"/>
    <property type="match status" value="1"/>
</dbReference>
<dbReference type="InterPro" id="IPR003656">
    <property type="entry name" value="Znf_BED"/>
</dbReference>
<keyword evidence="7" id="KW-0804">Transcription</keyword>
<gene>
    <name evidence="12" type="ORF">H4Q32_025311</name>
</gene>
<dbReference type="InterPro" id="IPR012337">
    <property type="entry name" value="RNaseH-like_sf"/>
</dbReference>
<dbReference type="SMART" id="SM00614">
    <property type="entry name" value="ZnF_BED"/>
    <property type="match status" value="1"/>
</dbReference>
<dbReference type="PROSITE" id="PS50808">
    <property type="entry name" value="ZF_BED"/>
    <property type="match status" value="1"/>
</dbReference>
<comment type="caution">
    <text evidence="12">The sequence shown here is derived from an EMBL/GenBank/DDBJ whole genome shotgun (WGS) entry which is preliminary data.</text>
</comment>
<dbReference type="SUPFAM" id="SSF57667">
    <property type="entry name" value="beta-beta-alpha zinc fingers"/>
    <property type="match status" value="1"/>
</dbReference>
<keyword evidence="8" id="KW-0539">Nucleus</keyword>
<evidence type="ECO:0000313" key="12">
    <source>
        <dbReference type="EMBL" id="KAI2645955.1"/>
    </source>
</evidence>
<keyword evidence="6" id="KW-0238">DNA-binding</keyword>
<keyword evidence="2" id="KW-0479">Metal-binding</keyword>
<feature type="region of interest" description="Disordered" evidence="10">
    <location>
        <begin position="337"/>
        <end position="368"/>
    </location>
</feature>
<dbReference type="EMBL" id="JACTAM010002123">
    <property type="protein sequence ID" value="KAI2645955.1"/>
    <property type="molecule type" value="Genomic_DNA"/>
</dbReference>
<reference evidence="12 13" key="1">
    <citation type="submission" date="2022-01" db="EMBL/GenBank/DDBJ databases">
        <title>A high-quality chromosome-level genome assembly of rohu carp, Labeo rohita.</title>
        <authorList>
            <person name="Arick M.A. II"/>
            <person name="Hsu C.-Y."/>
            <person name="Magbanua Z."/>
            <person name="Pechanova O."/>
            <person name="Grover C."/>
            <person name="Miller E."/>
            <person name="Thrash A."/>
            <person name="Ezzel L."/>
            <person name="Alam S."/>
            <person name="Benzie J."/>
            <person name="Hamilton M."/>
            <person name="Karsi A."/>
            <person name="Lawrence M.L."/>
            <person name="Peterson D.G."/>
        </authorList>
    </citation>
    <scope>NUCLEOTIDE SEQUENCE [LARGE SCALE GENOMIC DNA]</scope>
    <source>
        <strain evidence="13">BAU-BD-2019</strain>
        <tissue evidence="12">Blood</tissue>
    </source>
</reference>
<dbReference type="InterPro" id="IPR036236">
    <property type="entry name" value="Znf_C2H2_sf"/>
</dbReference>
<protein>
    <submittedName>
        <fullName evidence="12">Zinc finger BED domain-containing protein 4</fullName>
    </submittedName>
</protein>
<feature type="compositionally biased region" description="Basic and acidic residues" evidence="10">
    <location>
        <begin position="85"/>
        <end position="97"/>
    </location>
</feature>
<dbReference type="Pfam" id="PF02892">
    <property type="entry name" value="zf-BED"/>
    <property type="match status" value="1"/>
</dbReference>
<keyword evidence="5" id="KW-0805">Transcription regulation</keyword>
<evidence type="ECO:0000313" key="13">
    <source>
        <dbReference type="Proteomes" id="UP000830375"/>
    </source>
</evidence>
<dbReference type="InterPro" id="IPR008906">
    <property type="entry name" value="HATC_C_dom"/>
</dbReference>
<dbReference type="InterPro" id="IPR052035">
    <property type="entry name" value="ZnF_BED_domain_contain"/>
</dbReference>
<sequence>MALYNCRARYSHSVRCLAHVVQSRYQSDGLDMAERKRSYVWSYFTSINSNDAVCDTCNKTVRYCGNTTNLIKHLHINHKTEYDNVMTRRSEEEERRGTGAARARQTSLSESFGAAGRQYPDNSPRAAELTRCLGEMIAKDLQPLSIVEDQGFQGFVRALDPKYKLPGRKKLTETHLVNISKATEKLRDIQKQLKIAEHKLIQSVETRWNSVFYMLERLYEQNEAVTTALCLLGKNALCLNVGELSFIKQTVDTLQPFEEVTRDISAAKHVSVSKVIPLVALIHRSVAACERQGSPLATQLAQQCQRRFRGIESIHCLAASTFLDEVCQTGESAFTLTPSSMPTASSTSVPSTSGSNQGPAPSGPAATKGGIWTNFDKQVLSCQHHRSASTDVLIEVRRYSEENLIPRDKDPLLWWQEHEQTFPALSKLAVRYLGIVASSVPAERIFSKAGEVVSKKRSRLKGKTVNMLLFLNKNL</sequence>
<evidence type="ECO:0000256" key="1">
    <source>
        <dbReference type="ARBA" id="ARBA00004123"/>
    </source>
</evidence>
<evidence type="ECO:0000256" key="4">
    <source>
        <dbReference type="ARBA" id="ARBA00022833"/>
    </source>
</evidence>
<evidence type="ECO:0000259" key="11">
    <source>
        <dbReference type="PROSITE" id="PS50808"/>
    </source>
</evidence>
<organism evidence="12 13">
    <name type="scientific">Labeo rohita</name>
    <name type="common">Indian major carp</name>
    <name type="synonym">Cyprinus rohita</name>
    <dbReference type="NCBI Taxonomy" id="84645"/>
    <lineage>
        <taxon>Eukaryota</taxon>
        <taxon>Metazoa</taxon>
        <taxon>Chordata</taxon>
        <taxon>Craniata</taxon>
        <taxon>Vertebrata</taxon>
        <taxon>Euteleostomi</taxon>
        <taxon>Actinopterygii</taxon>
        <taxon>Neopterygii</taxon>
        <taxon>Teleostei</taxon>
        <taxon>Ostariophysi</taxon>
        <taxon>Cypriniformes</taxon>
        <taxon>Cyprinidae</taxon>
        <taxon>Labeoninae</taxon>
        <taxon>Labeonini</taxon>
        <taxon>Labeo</taxon>
    </lineage>
</organism>
<dbReference type="SUPFAM" id="SSF140996">
    <property type="entry name" value="Hermes dimerisation domain"/>
    <property type="match status" value="1"/>
</dbReference>
<feature type="region of interest" description="Disordered" evidence="10">
    <location>
        <begin position="85"/>
        <end position="123"/>
    </location>
</feature>
<comment type="subcellular location">
    <subcellularLocation>
        <location evidence="1">Nucleus</location>
    </subcellularLocation>
</comment>
<evidence type="ECO:0000256" key="7">
    <source>
        <dbReference type="ARBA" id="ARBA00023163"/>
    </source>
</evidence>
<evidence type="ECO:0000256" key="3">
    <source>
        <dbReference type="ARBA" id="ARBA00022771"/>
    </source>
</evidence>